<keyword evidence="1" id="KW-1185">Reference proteome</keyword>
<proteinExistence type="predicted"/>
<name>A0A0N5AQU8_9BILA</name>
<evidence type="ECO:0000313" key="2">
    <source>
        <dbReference type="WBParaSite" id="SMUV_0000707301-mRNA-1"/>
    </source>
</evidence>
<dbReference type="WBParaSite" id="SMUV_0000707301-mRNA-1">
    <property type="protein sequence ID" value="SMUV_0000707301-mRNA-1"/>
    <property type="gene ID" value="SMUV_0000707301"/>
</dbReference>
<evidence type="ECO:0000313" key="1">
    <source>
        <dbReference type="Proteomes" id="UP000046393"/>
    </source>
</evidence>
<sequence length="275" mass="30323">MLAVRRVAPDAAVQLGIVDGIANEGYHEDYILLMKWSCVCGVRGFWTDKYVQAIQRNRRHLKHDAHFGTLRFGGPELPVHGPKISLKAQLDVPPEGPDDTVPDPEAEVWVGRVNKEGDGYNVLCLVTVLAMGIRILMSSSSYRQDSMSGVPYLALHQACEVLISGSCSGLSVRGFHSSSSNFPSNFTIVGIGWSDPGVLLSVCMPFLSLLYCKSGSKELIVSNRLGLRIHLDCLHRRCGAYQLVSMGVREGESCFIPIFQEWCAWIWSVSNVLIL</sequence>
<dbReference type="Proteomes" id="UP000046393">
    <property type="component" value="Unplaced"/>
</dbReference>
<protein>
    <submittedName>
        <fullName evidence="2">Uncharacterized protein</fullName>
    </submittedName>
</protein>
<reference evidence="2" key="1">
    <citation type="submission" date="2017-02" db="UniProtKB">
        <authorList>
            <consortium name="WormBaseParasite"/>
        </authorList>
    </citation>
    <scope>IDENTIFICATION</scope>
</reference>
<organism evidence="1 2">
    <name type="scientific">Syphacia muris</name>
    <dbReference type="NCBI Taxonomy" id="451379"/>
    <lineage>
        <taxon>Eukaryota</taxon>
        <taxon>Metazoa</taxon>
        <taxon>Ecdysozoa</taxon>
        <taxon>Nematoda</taxon>
        <taxon>Chromadorea</taxon>
        <taxon>Rhabditida</taxon>
        <taxon>Spirurina</taxon>
        <taxon>Oxyuridomorpha</taxon>
        <taxon>Oxyuroidea</taxon>
        <taxon>Oxyuridae</taxon>
        <taxon>Syphacia</taxon>
    </lineage>
</organism>
<dbReference type="AlphaFoldDB" id="A0A0N5AQU8"/>
<accession>A0A0N5AQU8</accession>